<dbReference type="EMBL" id="JAZHXJ010000083">
    <property type="protein sequence ID" value="KAL1875954.1"/>
    <property type="molecule type" value="Genomic_DNA"/>
</dbReference>
<name>A0ABR3XJT4_9PEZI</name>
<feature type="compositionally biased region" description="Low complexity" evidence="1">
    <location>
        <begin position="10"/>
        <end position="21"/>
    </location>
</feature>
<dbReference type="InterPro" id="IPR013240">
    <property type="entry name" value="DNA-dir_RNA_pol1_su_RPA34"/>
</dbReference>
<feature type="region of interest" description="Disordered" evidence="1">
    <location>
        <begin position="1"/>
        <end position="298"/>
    </location>
</feature>
<organism evidence="2 3">
    <name type="scientific">Phialemonium thermophilum</name>
    <dbReference type="NCBI Taxonomy" id="223376"/>
    <lineage>
        <taxon>Eukaryota</taxon>
        <taxon>Fungi</taxon>
        <taxon>Dikarya</taxon>
        <taxon>Ascomycota</taxon>
        <taxon>Pezizomycotina</taxon>
        <taxon>Sordariomycetes</taxon>
        <taxon>Sordariomycetidae</taxon>
        <taxon>Cephalothecales</taxon>
        <taxon>Cephalothecaceae</taxon>
        <taxon>Phialemonium</taxon>
    </lineage>
</organism>
<feature type="compositionally biased region" description="Polar residues" evidence="1">
    <location>
        <begin position="469"/>
        <end position="480"/>
    </location>
</feature>
<feature type="compositionally biased region" description="Basic and acidic residues" evidence="1">
    <location>
        <begin position="39"/>
        <end position="49"/>
    </location>
</feature>
<sequence>MAGPKAPVGSLAQHAAQSARLARADAKPFSRSVNGTMISEKHVMVTKGDDDSDSSSESSSSDSSDDESLSKEEFVKSLKAHRKESQAKNILKSSGESKSESIKAPNGKVKSTTLNVSESESEAESSSSSESESGSSSESETEKASRPRKEAPSESKIRSADNSKDAERGGGAKVKPQAAPTGGNASITSASSDDSESSSASSTSESDEESESESDDESGDDTETESKKQNGIPQAHDATKTPKTGVAKPQSDTRATAPTAETSSSSEDEGSSSSSGSEDEADESMAIDTRRSNGDVSARTPEIIANDFQLRKAGQNIDASDVAKVFSQARMEGKQVWYFTAPASVPIEVVEKLEIPLDRAQKGLSILSHNGDDYGVAFEDAPTSRAIKLLIPNRAGDQYELVNRPVDQTMHLKRITQFSNDNQVFTTFTQSHTTTNRPGRPQPPNLKARYRPIGVPGSSPDSDEDVEMTQASLPPSSSKDMAQDPAGTSKTHKRKKRKLTTDEEAATSQPAKLPTPAKKAKKSRTEGSTPVASAKTGHVTPVLPPVVPVLNGSVSSSKAEAQPAASSQPGTSKGLPVATPGSNRKMTPVPLPTTFQPTSSQASLHHSSPTATKPKKKKRTDKKSAEESGKEEKAPQTDVASAKATPIKRTPVPPPTVPRTQRPVS</sequence>
<gene>
    <name evidence="2" type="ORF">VTK73DRAFT_9665</name>
</gene>
<accession>A0ABR3XJT4</accession>
<feature type="compositionally biased region" description="Low complexity" evidence="1">
    <location>
        <begin position="124"/>
        <end position="138"/>
    </location>
</feature>
<feature type="compositionally biased region" description="Low complexity" evidence="1">
    <location>
        <begin position="259"/>
        <end position="276"/>
    </location>
</feature>
<dbReference type="Proteomes" id="UP001586593">
    <property type="component" value="Unassembled WGS sequence"/>
</dbReference>
<evidence type="ECO:0008006" key="4">
    <source>
        <dbReference type="Google" id="ProtNLM"/>
    </source>
</evidence>
<proteinExistence type="predicted"/>
<feature type="compositionally biased region" description="Acidic residues" evidence="1">
    <location>
        <begin position="205"/>
        <end position="223"/>
    </location>
</feature>
<evidence type="ECO:0000256" key="1">
    <source>
        <dbReference type="SAM" id="MobiDB-lite"/>
    </source>
</evidence>
<evidence type="ECO:0000313" key="3">
    <source>
        <dbReference type="Proteomes" id="UP001586593"/>
    </source>
</evidence>
<dbReference type="PANTHER" id="PTHR28155">
    <property type="entry name" value="ACR243WP"/>
    <property type="match status" value="1"/>
</dbReference>
<dbReference type="Pfam" id="PF08208">
    <property type="entry name" value="RNA_polI_A34"/>
    <property type="match status" value="1"/>
</dbReference>
<dbReference type="PANTHER" id="PTHR28155:SF1">
    <property type="entry name" value="DNA-DIRECTED RNA POLYMERASE I SUBUNIT RPA34.5-DOMAIN-CONTAINING PROTEIN"/>
    <property type="match status" value="1"/>
</dbReference>
<feature type="compositionally biased region" description="Basic and acidic residues" evidence="1">
    <location>
        <begin position="622"/>
        <end position="635"/>
    </location>
</feature>
<feature type="region of interest" description="Disordered" evidence="1">
    <location>
        <begin position="430"/>
        <end position="665"/>
    </location>
</feature>
<feature type="compositionally biased region" description="Low complexity" evidence="1">
    <location>
        <begin position="188"/>
        <end position="204"/>
    </location>
</feature>
<keyword evidence="3" id="KW-1185">Reference proteome</keyword>
<dbReference type="InterPro" id="IPR053263">
    <property type="entry name" value="Euk_RPA34_RNAP_subunit"/>
</dbReference>
<feature type="compositionally biased region" description="Low complexity" evidence="1">
    <location>
        <begin position="548"/>
        <end position="557"/>
    </location>
</feature>
<evidence type="ECO:0000313" key="2">
    <source>
        <dbReference type="EMBL" id="KAL1875954.1"/>
    </source>
</evidence>
<feature type="compositionally biased region" description="Polar residues" evidence="1">
    <location>
        <begin position="593"/>
        <end position="606"/>
    </location>
</feature>
<protein>
    <recommendedName>
        <fullName evidence="4">DNA-directed RNA polymerase I subunit RPA34.5</fullName>
    </recommendedName>
</protein>
<comment type="caution">
    <text evidence="2">The sequence shown here is derived from an EMBL/GenBank/DDBJ whole genome shotgun (WGS) entry which is preliminary data.</text>
</comment>
<dbReference type="Gene3D" id="6.20.250.70">
    <property type="match status" value="1"/>
</dbReference>
<feature type="compositionally biased region" description="Basic and acidic residues" evidence="1">
    <location>
        <begin position="140"/>
        <end position="170"/>
    </location>
</feature>
<reference evidence="2 3" key="1">
    <citation type="journal article" date="2024" name="Commun. Biol.">
        <title>Comparative genomic analysis of thermophilic fungi reveals convergent evolutionary adaptations and gene losses.</title>
        <authorList>
            <person name="Steindorff A.S."/>
            <person name="Aguilar-Pontes M.V."/>
            <person name="Robinson A.J."/>
            <person name="Andreopoulos B."/>
            <person name="LaButti K."/>
            <person name="Kuo A."/>
            <person name="Mondo S."/>
            <person name="Riley R."/>
            <person name="Otillar R."/>
            <person name="Haridas S."/>
            <person name="Lipzen A."/>
            <person name="Grimwood J."/>
            <person name="Schmutz J."/>
            <person name="Clum A."/>
            <person name="Reid I.D."/>
            <person name="Moisan M.C."/>
            <person name="Butler G."/>
            <person name="Nguyen T.T.M."/>
            <person name="Dewar K."/>
            <person name="Conant G."/>
            <person name="Drula E."/>
            <person name="Henrissat B."/>
            <person name="Hansel C."/>
            <person name="Singer S."/>
            <person name="Hutchinson M.I."/>
            <person name="de Vries R.P."/>
            <person name="Natvig D.O."/>
            <person name="Powell A.J."/>
            <person name="Tsang A."/>
            <person name="Grigoriev I.V."/>
        </authorList>
    </citation>
    <scope>NUCLEOTIDE SEQUENCE [LARGE SCALE GENOMIC DNA]</scope>
    <source>
        <strain evidence="2 3">ATCC 24622</strain>
    </source>
</reference>